<feature type="domain" description="SAC" evidence="2">
    <location>
        <begin position="1"/>
        <end position="316"/>
    </location>
</feature>
<dbReference type="EMBL" id="LUCM01009630">
    <property type="protein sequence ID" value="KAA0186661.1"/>
    <property type="molecule type" value="Genomic_DNA"/>
</dbReference>
<protein>
    <submittedName>
        <fullName evidence="3">Phosphatidylinositide phosphatase SAC2</fullName>
    </submittedName>
</protein>
<comment type="caution">
    <text evidence="3">The sequence shown here is derived from an EMBL/GenBank/DDBJ whole genome shotgun (WGS) entry which is preliminary data.</text>
</comment>
<dbReference type="Pfam" id="PF02383">
    <property type="entry name" value="Syja_N"/>
    <property type="match status" value="2"/>
</dbReference>
<evidence type="ECO:0000256" key="1">
    <source>
        <dbReference type="SAM" id="MobiDB-lite"/>
    </source>
</evidence>
<dbReference type="GO" id="GO:2001135">
    <property type="term" value="P:regulation of endocytic recycling"/>
    <property type="evidence" value="ECO:0007669"/>
    <property type="project" value="TreeGrafter"/>
</dbReference>
<organism evidence="3 4">
    <name type="scientific">Fasciolopsis buskii</name>
    <dbReference type="NCBI Taxonomy" id="27845"/>
    <lineage>
        <taxon>Eukaryota</taxon>
        <taxon>Metazoa</taxon>
        <taxon>Spiralia</taxon>
        <taxon>Lophotrochozoa</taxon>
        <taxon>Platyhelminthes</taxon>
        <taxon>Trematoda</taxon>
        <taxon>Digenea</taxon>
        <taxon>Plagiorchiida</taxon>
        <taxon>Echinostomata</taxon>
        <taxon>Echinostomatoidea</taxon>
        <taxon>Fasciolidae</taxon>
        <taxon>Fasciolopsis</taxon>
    </lineage>
</organism>
<keyword evidence="4" id="KW-1185">Reference proteome</keyword>
<dbReference type="GO" id="GO:0046856">
    <property type="term" value="P:phosphatidylinositol dephosphorylation"/>
    <property type="evidence" value="ECO:0007669"/>
    <property type="project" value="TreeGrafter"/>
</dbReference>
<reference evidence="3" key="1">
    <citation type="submission" date="2019-05" db="EMBL/GenBank/DDBJ databases">
        <title>Annotation for the trematode Fasciolopsis buski.</title>
        <authorList>
            <person name="Choi Y.-J."/>
        </authorList>
    </citation>
    <scope>NUCLEOTIDE SEQUENCE</scope>
    <source>
        <strain evidence="3">HT</strain>
        <tissue evidence="3">Whole worm</tissue>
    </source>
</reference>
<dbReference type="PROSITE" id="PS50275">
    <property type="entry name" value="SAC"/>
    <property type="match status" value="1"/>
</dbReference>
<accession>A0A8E0RLD4</accession>
<dbReference type="GO" id="GO:0005769">
    <property type="term" value="C:early endosome"/>
    <property type="evidence" value="ECO:0007669"/>
    <property type="project" value="TreeGrafter"/>
</dbReference>
<dbReference type="AlphaFoldDB" id="A0A8E0RLD4"/>
<evidence type="ECO:0000259" key="2">
    <source>
        <dbReference type="PROSITE" id="PS50275"/>
    </source>
</evidence>
<proteinExistence type="predicted"/>
<dbReference type="GO" id="GO:0043812">
    <property type="term" value="F:phosphatidylinositol-4-phosphate phosphatase activity"/>
    <property type="evidence" value="ECO:0007669"/>
    <property type="project" value="TreeGrafter"/>
</dbReference>
<dbReference type="InterPro" id="IPR002013">
    <property type="entry name" value="SAC_dom"/>
</dbReference>
<dbReference type="OrthoDB" id="405996at2759"/>
<evidence type="ECO:0000313" key="3">
    <source>
        <dbReference type="EMBL" id="KAA0186661.1"/>
    </source>
</evidence>
<evidence type="ECO:0000313" key="4">
    <source>
        <dbReference type="Proteomes" id="UP000728185"/>
    </source>
</evidence>
<gene>
    <name evidence="3" type="ORF">FBUS_05354</name>
</gene>
<feature type="compositionally biased region" description="Polar residues" evidence="1">
    <location>
        <begin position="200"/>
        <end position="256"/>
    </location>
</feature>
<sequence length="316" mass="35656">MEEEAFFYFSPGGKDVTSWTQRKFSRTYWTGLLDSDEMAESDSSDTNWTPQQLPTWRQPVWRRADARFFWNSHILAEAIHDADRILRAQGFPDYSMKPDPGIKPELFESQIIDLEGLIMPIIQGYVEMEKLSLFPTTTNVNAFPKKQQSPLCDTNQTPVSTTIHPDEQRGVAVYYSPSSQNTNVNDDYGTVVFQGLNKSSSMRTNHVPSTNVSGSADSGHSSLRNGSPQPFASSNSTINETVQSTATKTPTNTSNRETPKTSLGDITVILISRRSRFRAGTRYRRRGIDTEGHVANYVETEQASFFSYLLFFIFPK</sequence>
<feature type="region of interest" description="Disordered" evidence="1">
    <location>
        <begin position="200"/>
        <end position="261"/>
    </location>
</feature>
<dbReference type="PANTHER" id="PTHR45662:SF8">
    <property type="entry name" value="PHOSPHATIDYLINOSITIDE PHOSPHATASE SAC2"/>
    <property type="match status" value="1"/>
</dbReference>
<dbReference type="GO" id="GO:0045334">
    <property type="term" value="C:clathrin-coated endocytic vesicle"/>
    <property type="evidence" value="ECO:0007669"/>
    <property type="project" value="TreeGrafter"/>
</dbReference>
<name>A0A8E0RLD4_9TREM</name>
<dbReference type="PANTHER" id="PTHR45662">
    <property type="entry name" value="PHOSPHATIDYLINOSITIDE PHOSPHATASE SAC1"/>
    <property type="match status" value="1"/>
</dbReference>
<dbReference type="Proteomes" id="UP000728185">
    <property type="component" value="Unassembled WGS sequence"/>
</dbReference>